<keyword evidence="1" id="KW-0732">Signal</keyword>
<dbReference type="EMBL" id="ADFP01000028">
    <property type="protein sequence ID" value="EFB91603.1"/>
    <property type="molecule type" value="Genomic_DNA"/>
</dbReference>
<accession>A0ABM9ZXH8</accession>
<evidence type="ECO:0008006" key="4">
    <source>
        <dbReference type="Google" id="ProtNLM"/>
    </source>
</evidence>
<dbReference type="Proteomes" id="UP000006462">
    <property type="component" value="Unassembled WGS sequence"/>
</dbReference>
<proteinExistence type="predicted"/>
<dbReference type="InterPro" id="IPR028082">
    <property type="entry name" value="Peripla_BP_I"/>
</dbReference>
<keyword evidence="3" id="KW-1185">Reference proteome</keyword>
<dbReference type="RefSeq" id="WP_009163951.1">
    <property type="nucleotide sequence ID" value="NZ_ADFP01000028.1"/>
</dbReference>
<feature type="chain" id="PRO_5045944728" description="DUF3798 domain-containing protein" evidence="1">
    <location>
        <begin position="23"/>
        <end position="401"/>
    </location>
</feature>
<dbReference type="GeneID" id="90986953"/>
<name>A0ABM9ZXH8_9BACT</name>
<sequence length="401" mass="43804">MRKFLTVLLATAFLCAAGTAFAAAPFHIGVCTETVSQAEDNLRGAEELIRRYGEVADGGYIKHVTMPDNFMAEMETTISQIAAFADDPLMRVVVVMTAVPGTTEAFRRIREKRPDILLFAGQPQEDPGVIESIADLATNVDSITRGYLIIYGAKKLGATDFVHISFPRHLSSELMLRRFNIMKAACEDMGIAFHAETAPDPMSDVGVAGAQQFILEHVPTWLDRYGQKTAFFCTNDAHTEPLLKQIAALGGIFVEADVPSPLMGYPGALGLDLSSVAGDFPAILKRIEEEVVRRGGAKRMGTWAYSSGFTAVVGLAEYGKKCAEAGVSAQNFRRQFKADDLFAVYAANTPGAKWNGSYYRDAQTGLEKKNHLLVYQDTYVFGQGYLGNTELPIPEKYLAIK</sequence>
<protein>
    <recommendedName>
        <fullName evidence="4">DUF3798 domain-containing protein</fullName>
    </recommendedName>
</protein>
<dbReference type="Gene3D" id="3.40.50.11390">
    <property type="match status" value="1"/>
</dbReference>
<evidence type="ECO:0000256" key="1">
    <source>
        <dbReference type="SAM" id="SignalP"/>
    </source>
</evidence>
<comment type="caution">
    <text evidence="2">The sequence shown here is derived from an EMBL/GenBank/DDBJ whole genome shotgun (WGS) entry which is preliminary data.</text>
</comment>
<dbReference type="InterPro" id="IPR024258">
    <property type="entry name" value="DUF3798"/>
</dbReference>
<reference evidence="2 3" key="1">
    <citation type="submission" date="2009-12" db="EMBL/GenBank/DDBJ databases">
        <authorList>
            <person name="Shrivastava S."/>
            <person name="Madupu R."/>
            <person name="Durkin A.S."/>
            <person name="Torralba M."/>
            <person name="Methe B."/>
            <person name="Sutton G.G."/>
            <person name="Strausberg R.L."/>
            <person name="Nelson K.E."/>
        </authorList>
    </citation>
    <scope>NUCLEOTIDE SEQUENCE [LARGE SCALE GENOMIC DNA]</scope>
    <source>
        <strain evidence="2 3">W5455</strain>
    </source>
</reference>
<feature type="signal peptide" evidence="1">
    <location>
        <begin position="1"/>
        <end position="22"/>
    </location>
</feature>
<dbReference type="Pfam" id="PF12683">
    <property type="entry name" value="DUF3798"/>
    <property type="match status" value="1"/>
</dbReference>
<dbReference type="SUPFAM" id="SSF53822">
    <property type="entry name" value="Periplasmic binding protein-like I"/>
    <property type="match status" value="1"/>
</dbReference>
<evidence type="ECO:0000313" key="3">
    <source>
        <dbReference type="Proteomes" id="UP000006462"/>
    </source>
</evidence>
<evidence type="ECO:0000313" key="2">
    <source>
        <dbReference type="EMBL" id="EFB91603.1"/>
    </source>
</evidence>
<organism evidence="2 3">
    <name type="scientific">Pyramidobacter piscolens W5455</name>
    <dbReference type="NCBI Taxonomy" id="352165"/>
    <lineage>
        <taxon>Bacteria</taxon>
        <taxon>Thermotogati</taxon>
        <taxon>Synergistota</taxon>
        <taxon>Synergistia</taxon>
        <taxon>Synergistales</taxon>
        <taxon>Dethiosulfovibrionaceae</taxon>
        <taxon>Pyramidobacter</taxon>
    </lineage>
</organism>
<gene>
    <name evidence="2" type="ORF">HMPREF7215_2305</name>
</gene>